<dbReference type="eggNOG" id="ENOG502ZH7D">
    <property type="taxonomic scope" value="Bacteria"/>
</dbReference>
<proteinExistence type="predicted"/>
<name>K8E4T4_CARML</name>
<evidence type="ECO:0000313" key="2">
    <source>
        <dbReference type="Proteomes" id="UP000000212"/>
    </source>
</evidence>
<keyword evidence="2" id="KW-1185">Reference proteome</keyword>
<dbReference type="KEGG" id="cml:BN424_2061"/>
<dbReference type="HOGENOM" id="CLU_833398_0_0_9"/>
<reference evidence="2" key="1">
    <citation type="journal article" date="2013" name="Genome Announc.">
        <title>Complete Chromosome Sequence of Carnobacterium maltaromaticum LMA 28.</title>
        <authorList>
            <person name="Cailliez-Grimal C."/>
            <person name="Chaillou S."/>
            <person name="Anba-Mondoloni J."/>
            <person name="Loux V."/>
            <person name="Afzal M.I."/>
            <person name="Rahman A."/>
            <person name="Kergourlay G."/>
            <person name="Champomier-Verges M.C."/>
            <person name="Zagorec M."/>
            <person name="Dalgaard P."/>
            <person name="Leisner J.J."/>
            <person name="Prevost H."/>
            <person name="Revol-Junelles A.M."/>
            <person name="Borges F."/>
        </authorList>
    </citation>
    <scope>NUCLEOTIDE SEQUENCE</scope>
    <source>
        <strain evidence="2">LMA28</strain>
    </source>
</reference>
<evidence type="ECO:0008006" key="3">
    <source>
        <dbReference type="Google" id="ProtNLM"/>
    </source>
</evidence>
<dbReference type="RefSeq" id="WP_015076662.1">
    <property type="nucleotide sequence ID" value="NC_019425.2"/>
</dbReference>
<protein>
    <recommendedName>
        <fullName evidence="3">Lipoprotein</fullName>
    </recommendedName>
</protein>
<organism evidence="1 2">
    <name type="scientific">Carnobacterium maltaromaticum LMA28</name>
    <dbReference type="NCBI Taxonomy" id="1234679"/>
    <lineage>
        <taxon>Bacteria</taxon>
        <taxon>Bacillati</taxon>
        <taxon>Bacillota</taxon>
        <taxon>Bacilli</taxon>
        <taxon>Lactobacillales</taxon>
        <taxon>Carnobacteriaceae</taxon>
        <taxon>Carnobacterium</taxon>
    </lineage>
</organism>
<evidence type="ECO:0000313" key="1">
    <source>
        <dbReference type="EMBL" id="CCO11607.1"/>
    </source>
</evidence>
<gene>
    <name evidence="1" type="ORF">BN424_2061</name>
</gene>
<dbReference type="PATRIC" id="fig|1234679.3.peg.2056"/>
<accession>K8E4T4</accession>
<dbReference type="EMBL" id="HE999757">
    <property type="protein sequence ID" value="CCO11607.1"/>
    <property type="molecule type" value="Genomic_DNA"/>
</dbReference>
<dbReference type="Proteomes" id="UP000000212">
    <property type="component" value="Chromosome"/>
</dbReference>
<dbReference type="OrthoDB" id="2881381at2"/>
<dbReference type="AlphaFoldDB" id="K8E4T4"/>
<dbReference type="STRING" id="1234679.BN424_2061"/>
<sequence>MKSKIVLGTLVVGFCGILLVSYGKEIKKEQVSADSFVSKEKKEPIFPTLNRPESYNHSNNEVVSIPEIITPVTSRSAINEAATKEELTTRMLNSIDFFSNAKGQLSYNSFNNNGISYTTDFVMNKSNMNLTYEETNFDIKEDKLRSAGMTGISEKYVTTFDSKNFTAYNLVGDEVSERVDQFLEVSPEQMGSSNSNQNGGLEDKISLTETGEPIYELKYEPNYLTYSKQSLLPEDLTLGILKDFDKWEIVSNEEFAGIQTKRIEGQLNEEYRKRYLSETFIMNVDPMAGILLRFESYLGTEVKEQMIVNDIELNSVLSRDMFITTKEEVANEK</sequence>